<evidence type="ECO:0000313" key="2">
    <source>
        <dbReference type="EMBL" id="KAF6753663.1"/>
    </source>
</evidence>
<dbReference type="AlphaFoldDB" id="A0A8H6M305"/>
<dbReference type="EMBL" id="JACGCI010000038">
    <property type="protein sequence ID" value="KAF6753663.1"/>
    <property type="molecule type" value="Genomic_DNA"/>
</dbReference>
<dbReference type="OrthoDB" id="2756263at2759"/>
<evidence type="ECO:0000256" key="1">
    <source>
        <dbReference type="SAM" id="MobiDB-lite"/>
    </source>
</evidence>
<comment type="caution">
    <text evidence="2">The sequence shown here is derived from an EMBL/GenBank/DDBJ whole genome shotgun (WGS) entry which is preliminary data.</text>
</comment>
<name>A0A8H6M305_9AGAR</name>
<dbReference type="Proteomes" id="UP000521943">
    <property type="component" value="Unassembled WGS sequence"/>
</dbReference>
<sequence length="392" mass="43487">MSSTISGLGDGKQQRERAWQSLSQWPRAPYQNPVCTGSAPVTAPPASQQLDAPQCITLEEDELTRCSKPATNGYPSPNRLCREHYSQYRLHYNIYKEAQNEAKRFRRGREMPTASDIAKCTSRHQVMQKRKWVWLYAKAIGVELRERAIHSKRFFLAADYGHESRIQVLEEEIEKAHRVIEMLGERALMLKHQEAVRAHILKTRKARKNAQAQSQPSPVPLVVAFPGEGTSTFANDGGTRVDGDARNGLGDAELSTCVNVITLAAVEADRTLELEGLAIDDVEQVIKVSEAIVEDVVKPSRVRNGLGDTELVTCVDVALAEAVEADRTLELEGLAIDSVEQVTKMSESAKSVMSRAIWVRGHAQHVCSVLLASIDEAVRIAEDGQISQLRAW</sequence>
<gene>
    <name evidence="2" type="ORF">DFP72DRAFT_401229</name>
</gene>
<accession>A0A8H6M305</accession>
<protein>
    <submittedName>
        <fullName evidence="2">Uncharacterized protein</fullName>
    </submittedName>
</protein>
<evidence type="ECO:0000313" key="3">
    <source>
        <dbReference type="Proteomes" id="UP000521943"/>
    </source>
</evidence>
<organism evidence="2 3">
    <name type="scientific">Ephemerocybe angulata</name>
    <dbReference type="NCBI Taxonomy" id="980116"/>
    <lineage>
        <taxon>Eukaryota</taxon>
        <taxon>Fungi</taxon>
        <taxon>Dikarya</taxon>
        <taxon>Basidiomycota</taxon>
        <taxon>Agaricomycotina</taxon>
        <taxon>Agaricomycetes</taxon>
        <taxon>Agaricomycetidae</taxon>
        <taxon>Agaricales</taxon>
        <taxon>Agaricineae</taxon>
        <taxon>Psathyrellaceae</taxon>
        <taxon>Ephemerocybe</taxon>
    </lineage>
</organism>
<proteinExistence type="predicted"/>
<keyword evidence="3" id="KW-1185">Reference proteome</keyword>
<reference evidence="2 3" key="1">
    <citation type="submission" date="2020-07" db="EMBL/GenBank/DDBJ databases">
        <title>Comparative genomics of pyrophilous fungi reveals a link between fire events and developmental genes.</title>
        <authorList>
            <consortium name="DOE Joint Genome Institute"/>
            <person name="Steindorff A.S."/>
            <person name="Carver A."/>
            <person name="Calhoun S."/>
            <person name="Stillman K."/>
            <person name="Liu H."/>
            <person name="Lipzen A."/>
            <person name="Pangilinan J."/>
            <person name="Labutti K."/>
            <person name="Bruns T.D."/>
            <person name="Grigoriev I.V."/>
        </authorList>
    </citation>
    <scope>NUCLEOTIDE SEQUENCE [LARGE SCALE GENOMIC DNA]</scope>
    <source>
        <strain evidence="2 3">CBS 144469</strain>
    </source>
</reference>
<feature type="region of interest" description="Disordered" evidence="1">
    <location>
        <begin position="1"/>
        <end position="21"/>
    </location>
</feature>